<dbReference type="Gene3D" id="2.60.40.1080">
    <property type="match status" value="1"/>
</dbReference>
<accession>A0A537KKV6</accession>
<gene>
    <name evidence="2" type="ORF">E6H01_13885</name>
</gene>
<evidence type="ECO:0000313" key="2">
    <source>
        <dbReference type="EMBL" id="TMI96398.1"/>
    </source>
</evidence>
<dbReference type="Pfam" id="PF02368">
    <property type="entry name" value="Big_2"/>
    <property type="match status" value="1"/>
</dbReference>
<comment type="caution">
    <text evidence="2">The sequence shown here is derived from an EMBL/GenBank/DDBJ whole genome shotgun (WGS) entry which is preliminary data.</text>
</comment>
<sequence>MSSTVSPTPGISSRCVKPSWVIPRGVAGWNLPRESSSTGTCIAISSPPTTWLPSWPRREPAKRGLDLGVAVVRGLRPLARLAATAFAQVAVSCRPPVARVVASPAWAAVQAGQTVELTATPQDVSGNPLSGRVVTWSSNNPSAVTVNGSGLVSGIAAGRAIVTATSGGKSGTAAITVGGEGGGPDPSLTNECATPTPGWIWCDDFEQDRLGRYTFYTDPGSLMRVAGVGVGGSYGMRARFAAGQVQAGSLWMAMGRTPMSGWNKADAGTANYREMYWRMYLRTQPGWLGGSFYKLSRAMVFATANWAQAAVAHVWGDPAATNTLQLDPARGTDAAGNVLTTSYNDGAHFTWLGTAYGRTPLFDASHVGQWYCIEAHVKLNDAGQSNGVFEYWINGALETQKTGLNWLGAFSAYGINTVMFENYNNYGSPVAQDRYIDNIVVSTQRVGC</sequence>
<evidence type="ECO:0000259" key="1">
    <source>
        <dbReference type="SMART" id="SM00635"/>
    </source>
</evidence>
<dbReference type="SUPFAM" id="SSF49373">
    <property type="entry name" value="Invasin/intimin cell-adhesion fragments"/>
    <property type="match status" value="1"/>
</dbReference>
<dbReference type="SMART" id="SM00635">
    <property type="entry name" value="BID_2"/>
    <property type="match status" value="1"/>
</dbReference>
<dbReference type="Proteomes" id="UP000319353">
    <property type="component" value="Unassembled WGS sequence"/>
</dbReference>
<dbReference type="InterPro" id="IPR008964">
    <property type="entry name" value="Invasin/intimin_cell_adhesion"/>
</dbReference>
<dbReference type="Gene3D" id="2.60.120.200">
    <property type="match status" value="1"/>
</dbReference>
<dbReference type="EMBL" id="VBAL01000257">
    <property type="protein sequence ID" value="TMI96398.1"/>
    <property type="molecule type" value="Genomic_DNA"/>
</dbReference>
<dbReference type="AlphaFoldDB" id="A0A537KKV6"/>
<dbReference type="InterPro" id="IPR003343">
    <property type="entry name" value="Big_2"/>
</dbReference>
<proteinExistence type="predicted"/>
<feature type="domain" description="BIG2" evidence="1">
    <location>
        <begin position="96"/>
        <end position="176"/>
    </location>
</feature>
<evidence type="ECO:0000313" key="3">
    <source>
        <dbReference type="Proteomes" id="UP000319353"/>
    </source>
</evidence>
<name>A0A537KKV6_9BACT</name>
<protein>
    <submittedName>
        <fullName evidence="2">Ig-like domain-containing protein</fullName>
    </submittedName>
</protein>
<organism evidence="2 3">
    <name type="scientific">Candidatus Segetimicrobium genomatis</name>
    <dbReference type="NCBI Taxonomy" id="2569760"/>
    <lineage>
        <taxon>Bacteria</taxon>
        <taxon>Bacillati</taxon>
        <taxon>Candidatus Sysuimicrobiota</taxon>
        <taxon>Candidatus Sysuimicrobiia</taxon>
        <taxon>Candidatus Sysuimicrobiales</taxon>
        <taxon>Candidatus Segetimicrobiaceae</taxon>
        <taxon>Candidatus Segetimicrobium</taxon>
    </lineage>
</organism>
<reference evidence="2 3" key="1">
    <citation type="journal article" date="2019" name="Nat. Microbiol.">
        <title>Mediterranean grassland soil C-N compound turnover is dependent on rainfall and depth, and is mediated by genomically divergent microorganisms.</title>
        <authorList>
            <person name="Diamond S."/>
            <person name="Andeer P.F."/>
            <person name="Li Z."/>
            <person name="Crits-Christoph A."/>
            <person name="Burstein D."/>
            <person name="Anantharaman K."/>
            <person name="Lane K.R."/>
            <person name="Thomas B.C."/>
            <person name="Pan C."/>
            <person name="Northen T.R."/>
            <person name="Banfield J.F."/>
        </authorList>
    </citation>
    <scope>NUCLEOTIDE SEQUENCE [LARGE SCALE GENOMIC DNA]</scope>
    <source>
        <strain evidence="2">NP_4</strain>
    </source>
</reference>